<dbReference type="PANTHER" id="PTHR33164">
    <property type="entry name" value="TRANSCRIPTIONAL REGULATOR, MARR FAMILY"/>
    <property type="match status" value="1"/>
</dbReference>
<keyword evidence="1" id="KW-0805">Transcription regulation</keyword>
<dbReference type="PROSITE" id="PS01117">
    <property type="entry name" value="HTH_MARR_1"/>
    <property type="match status" value="1"/>
</dbReference>
<evidence type="ECO:0000256" key="2">
    <source>
        <dbReference type="ARBA" id="ARBA00023125"/>
    </source>
</evidence>
<protein>
    <submittedName>
        <fullName evidence="5">DNA-binding transcriptional repressor MarR</fullName>
    </submittedName>
</protein>
<evidence type="ECO:0000256" key="3">
    <source>
        <dbReference type="ARBA" id="ARBA00023163"/>
    </source>
</evidence>
<dbReference type="SUPFAM" id="SSF46785">
    <property type="entry name" value="Winged helix' DNA-binding domain"/>
    <property type="match status" value="1"/>
</dbReference>
<feature type="domain" description="HTH marR-type" evidence="4">
    <location>
        <begin position="1"/>
        <end position="135"/>
    </location>
</feature>
<evidence type="ECO:0000313" key="6">
    <source>
        <dbReference type="Proteomes" id="UP000051587"/>
    </source>
</evidence>
<dbReference type="RefSeq" id="WP_058263694.1">
    <property type="nucleotide sequence ID" value="NZ_CP051181.1"/>
</dbReference>
<dbReference type="GO" id="GO:0003677">
    <property type="term" value="F:DNA binding"/>
    <property type="evidence" value="ECO:0007669"/>
    <property type="project" value="UniProtKB-KW"/>
</dbReference>
<evidence type="ECO:0000313" key="5">
    <source>
        <dbReference type="EMBL" id="CUH67418.1"/>
    </source>
</evidence>
<gene>
    <name evidence="5" type="ORF">TG4357_02995</name>
</gene>
<dbReference type="STRING" id="53501.SAMN04488043_101264"/>
<dbReference type="SMART" id="SM00347">
    <property type="entry name" value="HTH_MARR"/>
    <property type="match status" value="1"/>
</dbReference>
<dbReference type="InterPro" id="IPR000835">
    <property type="entry name" value="HTH_MarR-typ"/>
</dbReference>
<dbReference type="GO" id="GO:0006950">
    <property type="term" value="P:response to stress"/>
    <property type="evidence" value="ECO:0007669"/>
    <property type="project" value="TreeGrafter"/>
</dbReference>
<reference evidence="5 6" key="1">
    <citation type="submission" date="2015-09" db="EMBL/GenBank/DDBJ databases">
        <authorList>
            <consortium name="Swine Surveillance"/>
        </authorList>
    </citation>
    <scope>NUCLEOTIDE SEQUENCE [LARGE SCALE GENOMIC DNA]</scope>
    <source>
        <strain evidence="5 6">CECT 4357</strain>
    </source>
</reference>
<dbReference type="PRINTS" id="PR00598">
    <property type="entry name" value="HTHMARR"/>
</dbReference>
<organism evidence="5 6">
    <name type="scientific">Thalassovita gelatinovora</name>
    <name type="common">Thalassobius gelatinovorus</name>
    <dbReference type="NCBI Taxonomy" id="53501"/>
    <lineage>
        <taxon>Bacteria</taxon>
        <taxon>Pseudomonadati</taxon>
        <taxon>Pseudomonadota</taxon>
        <taxon>Alphaproteobacteria</taxon>
        <taxon>Rhodobacterales</taxon>
        <taxon>Roseobacteraceae</taxon>
        <taxon>Thalassovita</taxon>
    </lineage>
</organism>
<dbReference type="AlphaFoldDB" id="A0A0N7LVW3"/>
<dbReference type="InterPro" id="IPR039422">
    <property type="entry name" value="MarR/SlyA-like"/>
</dbReference>
<dbReference type="InterPro" id="IPR036388">
    <property type="entry name" value="WH-like_DNA-bd_sf"/>
</dbReference>
<evidence type="ECO:0000256" key="1">
    <source>
        <dbReference type="ARBA" id="ARBA00023015"/>
    </source>
</evidence>
<dbReference type="Gene3D" id="1.10.10.10">
    <property type="entry name" value="Winged helix-like DNA-binding domain superfamily/Winged helix DNA-binding domain"/>
    <property type="match status" value="1"/>
</dbReference>
<keyword evidence="3" id="KW-0804">Transcription</keyword>
<dbReference type="PROSITE" id="PS50995">
    <property type="entry name" value="HTH_MARR_2"/>
    <property type="match status" value="1"/>
</dbReference>
<dbReference type="Proteomes" id="UP000051587">
    <property type="component" value="Unassembled WGS sequence"/>
</dbReference>
<sequence>MQTDQHDFHGLLHSADLIEAELRRKLAPLNIQPRQARVLDAMGRMGAVSQSDLASQFGVTSASMSTMTDRLLAAGYITRAIDPASRRRHVLELTGKGHALLAGIVDAWSDVDAAIQSVLGSDAATFFDLARRLRDGFGGTIPGTKDIRAPTVITG</sequence>
<accession>A0A0N7LVW3</accession>
<dbReference type="InterPro" id="IPR023187">
    <property type="entry name" value="Tscrpt_reg_MarR-type_CS"/>
</dbReference>
<name>A0A0N7LVW3_THAGE</name>
<evidence type="ECO:0000259" key="4">
    <source>
        <dbReference type="PROSITE" id="PS50995"/>
    </source>
</evidence>
<keyword evidence="2 5" id="KW-0238">DNA-binding</keyword>
<dbReference type="OrthoDB" id="2287011at2"/>
<proteinExistence type="predicted"/>
<dbReference type="PANTHER" id="PTHR33164:SF43">
    <property type="entry name" value="HTH-TYPE TRANSCRIPTIONAL REPRESSOR YETL"/>
    <property type="match status" value="1"/>
</dbReference>
<dbReference type="Pfam" id="PF12802">
    <property type="entry name" value="MarR_2"/>
    <property type="match status" value="1"/>
</dbReference>
<dbReference type="GO" id="GO:0003700">
    <property type="term" value="F:DNA-binding transcription factor activity"/>
    <property type="evidence" value="ECO:0007669"/>
    <property type="project" value="InterPro"/>
</dbReference>
<dbReference type="EMBL" id="CYSA01000026">
    <property type="protein sequence ID" value="CUH67418.1"/>
    <property type="molecule type" value="Genomic_DNA"/>
</dbReference>
<dbReference type="InterPro" id="IPR036390">
    <property type="entry name" value="WH_DNA-bd_sf"/>
</dbReference>
<keyword evidence="6" id="KW-1185">Reference proteome</keyword>